<dbReference type="Gene3D" id="2.30.42.10">
    <property type="match status" value="1"/>
</dbReference>
<protein>
    <submittedName>
        <fullName evidence="8">4Fe-4S single cluster protein</fullName>
    </submittedName>
</protein>
<dbReference type="AlphaFoldDB" id="A0A4R6LPI3"/>
<dbReference type="SUPFAM" id="SSF102114">
    <property type="entry name" value="Radical SAM enzymes"/>
    <property type="match status" value="1"/>
</dbReference>
<feature type="domain" description="PDZ" evidence="7">
    <location>
        <begin position="252"/>
        <end position="298"/>
    </location>
</feature>
<evidence type="ECO:0000256" key="2">
    <source>
        <dbReference type="ARBA" id="ARBA00022723"/>
    </source>
</evidence>
<comment type="caution">
    <text evidence="8">The sequence shown here is derived from an EMBL/GenBank/DDBJ whole genome shotgun (WGS) entry which is preliminary data.</text>
</comment>
<evidence type="ECO:0000259" key="7">
    <source>
        <dbReference type="Pfam" id="PF17820"/>
    </source>
</evidence>
<keyword evidence="4" id="KW-0411">Iron-sulfur</keyword>
<dbReference type="InterPro" id="IPR036034">
    <property type="entry name" value="PDZ_sf"/>
</dbReference>
<dbReference type="InterPro" id="IPR050377">
    <property type="entry name" value="Radical_SAM_PqqE_MftC-like"/>
</dbReference>
<evidence type="ECO:0000256" key="4">
    <source>
        <dbReference type="ARBA" id="ARBA00023014"/>
    </source>
</evidence>
<evidence type="ECO:0000259" key="6">
    <source>
        <dbReference type="Pfam" id="PF04459"/>
    </source>
</evidence>
<dbReference type="SFLD" id="SFLDS00029">
    <property type="entry name" value="Radical_SAM"/>
    <property type="match status" value="1"/>
</dbReference>
<dbReference type="Proteomes" id="UP000295064">
    <property type="component" value="Unassembled WGS sequence"/>
</dbReference>
<evidence type="ECO:0000256" key="3">
    <source>
        <dbReference type="ARBA" id="ARBA00023004"/>
    </source>
</evidence>
<feature type="domain" description="Radical SAM core" evidence="5">
    <location>
        <begin position="22"/>
        <end position="173"/>
    </location>
</feature>
<keyword evidence="1" id="KW-0949">S-adenosyl-L-methionine</keyword>
<dbReference type="CDD" id="cd01335">
    <property type="entry name" value="Radical_SAM"/>
    <property type="match status" value="1"/>
</dbReference>
<proteinExistence type="predicted"/>
<dbReference type="PANTHER" id="PTHR11228:SF7">
    <property type="entry name" value="PQQA PEPTIDE CYCLASE"/>
    <property type="match status" value="1"/>
</dbReference>
<keyword evidence="3" id="KW-0408">Iron</keyword>
<dbReference type="SUPFAM" id="SSF50156">
    <property type="entry name" value="PDZ domain-like"/>
    <property type="match status" value="1"/>
</dbReference>
<reference evidence="8 9" key="1">
    <citation type="submission" date="2019-03" db="EMBL/GenBank/DDBJ databases">
        <title>Subsurface microbial communities from deep shales in Ohio and West Virginia, USA.</title>
        <authorList>
            <person name="Wrighton K."/>
        </authorList>
    </citation>
    <scope>NUCLEOTIDE SEQUENCE [LARGE SCALE GENOMIC DNA]</scope>
    <source>
        <strain evidence="8 9">MA284_T2</strain>
    </source>
</reference>
<evidence type="ECO:0000259" key="5">
    <source>
        <dbReference type="Pfam" id="PF04055"/>
    </source>
</evidence>
<dbReference type="Pfam" id="PF04055">
    <property type="entry name" value="Radical_SAM"/>
    <property type="match status" value="1"/>
</dbReference>
<dbReference type="Pfam" id="PF04459">
    <property type="entry name" value="DUF512"/>
    <property type="match status" value="1"/>
</dbReference>
<accession>A0A4R6LPI3</accession>
<evidence type="ECO:0000313" key="9">
    <source>
        <dbReference type="Proteomes" id="UP000295064"/>
    </source>
</evidence>
<sequence length="450" mass="51497">MKTSRSREEILFKTVKEDNILPITSICKLNCIFCSHKNNPPQVETYSFGHLDLDLIKTMIEFLDPEQPVFIGESASKIIEGEPFVHPDIYQILKYLRQRWPEIEIKITTSGSFLELNQIERLKSLNPLELNISLNAPAPEERVFLMNDSRPDNVFKVITRLREFNIDFEASIVSMHQLQGFEYLSRTFDFLENYSPKSLRVLMAGFSSYAAENLIIDQDEYYKLAQFITKIKGKYSYPIIIEPQQISSLQAEVNAVISNSPAAAAGLKERDIITQVNQEQVESRVDAFYKVKSAANPEIEFLRENKSMSTIISKGKKQSSGLIMSYDLSLEQKRKLKAYAEAGKKEQNDHLTVILCSQLAYVFLKEFLQSYLNSAQNLKLLQTENQFFGGSIMAAGLLTNLDLIKSLAEFDKKIERIILPEIIFDYYGNDLLGNHYSQLEEQFGAEVILI</sequence>
<dbReference type="GO" id="GO:0051536">
    <property type="term" value="F:iron-sulfur cluster binding"/>
    <property type="evidence" value="ECO:0007669"/>
    <property type="project" value="UniProtKB-KW"/>
</dbReference>
<dbReference type="Gene3D" id="3.20.20.70">
    <property type="entry name" value="Aldolase class I"/>
    <property type="match status" value="1"/>
</dbReference>
<dbReference type="GO" id="GO:0003824">
    <property type="term" value="F:catalytic activity"/>
    <property type="evidence" value="ECO:0007669"/>
    <property type="project" value="InterPro"/>
</dbReference>
<dbReference type="GO" id="GO:0046872">
    <property type="term" value="F:metal ion binding"/>
    <property type="evidence" value="ECO:0007669"/>
    <property type="project" value="UniProtKB-KW"/>
</dbReference>
<keyword evidence="2" id="KW-0479">Metal-binding</keyword>
<dbReference type="Pfam" id="PF17820">
    <property type="entry name" value="PDZ_6"/>
    <property type="match status" value="1"/>
</dbReference>
<gene>
    <name evidence="8" type="ORF">DFR79_11544</name>
</gene>
<dbReference type="InterPro" id="IPR007549">
    <property type="entry name" value="DUF512"/>
</dbReference>
<dbReference type="InterPro" id="IPR013785">
    <property type="entry name" value="Aldolase_TIM"/>
</dbReference>
<dbReference type="InterPro" id="IPR058240">
    <property type="entry name" value="rSAM_sf"/>
</dbReference>
<dbReference type="EMBL" id="SNWX01000015">
    <property type="protein sequence ID" value="TDO86131.1"/>
    <property type="molecule type" value="Genomic_DNA"/>
</dbReference>
<feature type="domain" description="DUF512" evidence="6">
    <location>
        <begin position="337"/>
        <end position="448"/>
    </location>
</feature>
<name>A0A4R6LPI3_9FIRM</name>
<dbReference type="OrthoDB" id="2110487at2"/>
<dbReference type="PANTHER" id="PTHR11228">
    <property type="entry name" value="RADICAL SAM DOMAIN PROTEIN"/>
    <property type="match status" value="1"/>
</dbReference>
<evidence type="ECO:0000313" key="8">
    <source>
        <dbReference type="EMBL" id="TDO86131.1"/>
    </source>
</evidence>
<evidence type="ECO:0000256" key="1">
    <source>
        <dbReference type="ARBA" id="ARBA00022691"/>
    </source>
</evidence>
<dbReference type="InterPro" id="IPR007197">
    <property type="entry name" value="rSAM"/>
</dbReference>
<organism evidence="8 9">
    <name type="scientific">Halanaerobium saccharolyticum</name>
    <dbReference type="NCBI Taxonomy" id="43595"/>
    <lineage>
        <taxon>Bacteria</taxon>
        <taxon>Bacillati</taxon>
        <taxon>Bacillota</taxon>
        <taxon>Clostridia</taxon>
        <taxon>Halanaerobiales</taxon>
        <taxon>Halanaerobiaceae</taxon>
        <taxon>Halanaerobium</taxon>
    </lineage>
</organism>
<dbReference type="SFLD" id="SFLDG01067">
    <property type="entry name" value="SPASM/twitch_domain_containing"/>
    <property type="match status" value="1"/>
</dbReference>
<dbReference type="InterPro" id="IPR041489">
    <property type="entry name" value="PDZ_6"/>
</dbReference>